<reference evidence="2" key="1">
    <citation type="submission" date="2015-01" db="EMBL/GenBank/DDBJ databases">
        <authorList>
            <person name="Aksoy S."/>
            <person name="Warren W."/>
            <person name="Wilson R.K."/>
        </authorList>
    </citation>
    <scope>NUCLEOTIDE SEQUENCE [LARGE SCALE GENOMIC DNA]</scope>
    <source>
        <strain evidence="2">IAEA</strain>
    </source>
</reference>
<name>A0A1B0BH86_9MUSC</name>
<dbReference type="Proteomes" id="UP000092460">
    <property type="component" value="Unassembled WGS sequence"/>
</dbReference>
<reference evidence="1" key="2">
    <citation type="submission" date="2020-05" db="UniProtKB">
        <authorList>
            <consortium name="EnsemblMetazoa"/>
        </authorList>
    </citation>
    <scope>IDENTIFICATION</scope>
    <source>
        <strain evidence="1">IAEA</strain>
    </source>
</reference>
<sequence>MQSSKVETARYVKDRITTDKLTPALRKTGIDIPMPEVEFNIRIKQFDVLSESCS</sequence>
<keyword evidence="2" id="KW-1185">Reference proteome</keyword>
<dbReference type="VEuPathDB" id="VectorBase:GPPI029976"/>
<organism evidence="1 2">
    <name type="scientific">Glossina palpalis gambiensis</name>
    <dbReference type="NCBI Taxonomy" id="67801"/>
    <lineage>
        <taxon>Eukaryota</taxon>
        <taxon>Metazoa</taxon>
        <taxon>Ecdysozoa</taxon>
        <taxon>Arthropoda</taxon>
        <taxon>Hexapoda</taxon>
        <taxon>Insecta</taxon>
        <taxon>Pterygota</taxon>
        <taxon>Neoptera</taxon>
        <taxon>Endopterygota</taxon>
        <taxon>Diptera</taxon>
        <taxon>Brachycera</taxon>
        <taxon>Muscomorpha</taxon>
        <taxon>Hippoboscoidea</taxon>
        <taxon>Glossinidae</taxon>
        <taxon>Glossina</taxon>
    </lineage>
</organism>
<dbReference type="EMBL" id="JXJN01014219">
    <property type="status" value="NOT_ANNOTATED_CDS"/>
    <property type="molecule type" value="Genomic_DNA"/>
</dbReference>
<protein>
    <submittedName>
        <fullName evidence="1">Uncharacterized protein</fullName>
    </submittedName>
</protein>
<proteinExistence type="predicted"/>
<evidence type="ECO:0000313" key="1">
    <source>
        <dbReference type="EnsemblMetazoa" id="GPPI029976-PA"/>
    </source>
</evidence>
<accession>A0A1B0BH86</accession>
<dbReference type="EnsemblMetazoa" id="GPPI029976-RA">
    <property type="protein sequence ID" value="GPPI029976-PA"/>
    <property type="gene ID" value="GPPI029976"/>
</dbReference>
<dbReference type="AlphaFoldDB" id="A0A1B0BH86"/>
<evidence type="ECO:0000313" key="2">
    <source>
        <dbReference type="Proteomes" id="UP000092460"/>
    </source>
</evidence>